<dbReference type="Proteomes" id="UP000265515">
    <property type="component" value="Unassembled WGS sequence"/>
</dbReference>
<dbReference type="STRING" id="69332.A0A388JXX4"/>
<dbReference type="PANTHER" id="PTHR21712">
    <property type="entry name" value="PRE-RRNA-PROCESSING PROTEIN FHL1"/>
    <property type="match status" value="1"/>
</dbReference>
<name>A0A388JXX4_CHABU</name>
<dbReference type="Gene3D" id="2.60.200.20">
    <property type="match status" value="1"/>
</dbReference>
<comment type="subcellular location">
    <subcellularLocation>
        <location evidence="1">Nucleus</location>
    </subcellularLocation>
</comment>
<dbReference type="InterPro" id="IPR008984">
    <property type="entry name" value="SMAD_FHA_dom_sf"/>
</dbReference>
<protein>
    <recommendedName>
        <fullName evidence="4">FHA domain-containing protein</fullName>
    </recommendedName>
</protein>
<dbReference type="SUPFAM" id="SSF49879">
    <property type="entry name" value="SMAD/FHA domain"/>
    <property type="match status" value="1"/>
</dbReference>
<feature type="region of interest" description="Disordered" evidence="3">
    <location>
        <begin position="281"/>
        <end position="312"/>
    </location>
</feature>
<dbReference type="Gramene" id="GBG62646">
    <property type="protein sequence ID" value="GBG62646"/>
    <property type="gene ID" value="CBR_g31665"/>
</dbReference>
<evidence type="ECO:0000256" key="1">
    <source>
        <dbReference type="ARBA" id="ARBA00004123"/>
    </source>
</evidence>
<dbReference type="PANTHER" id="PTHR21712:SF29">
    <property type="entry name" value="PRE-RRNA-PROCESSING PROTEIN FHL1"/>
    <property type="match status" value="1"/>
</dbReference>
<sequence>MKAGFAKLQGEDFEYFMQSYSITLGRNSKKASVDLDLTDKGGGMNISRQHARIFYHFQHKCFELEVLGKNGAYVEGVLHLPSTPPVKLGSQYQIVIGDKKFYFLLPVKKHAPGSWTSELAAPTGDGAGMAAVPHSKRRSTLPTGATPNMEGRTAGVEGRGVVVDGRGVVGDGRGVITEGSRAVTDGRGGVADGRGVIQEGRGMVPEGRGVISDGRVGGITEGRAVLGEMRTPGVVNDSKGVIASGKRSKMERVRDDRYYPAGMVGGSGRIGGTLGKEATLDEVNGGRGDITGPLDMWPQGEGKNTGGREMHDDDGDEEDIEVQLLNAVSQLLSELHPPGEWVSVTRLSAELEERFRDICQDARTINLLPPDDSHLRNGAGFENGGGLDGTGRRSWVGLSLLLKRHPKSFVFTYKIKNRVKMEYVALT</sequence>
<dbReference type="OrthoDB" id="691130at2759"/>
<dbReference type="PROSITE" id="PS50006">
    <property type="entry name" value="FHA_DOMAIN"/>
    <property type="match status" value="1"/>
</dbReference>
<keyword evidence="6" id="KW-1185">Reference proteome</keyword>
<reference evidence="5 6" key="1">
    <citation type="journal article" date="2018" name="Cell">
        <title>The Chara Genome: Secondary Complexity and Implications for Plant Terrestrialization.</title>
        <authorList>
            <person name="Nishiyama T."/>
            <person name="Sakayama H."/>
            <person name="Vries J.D."/>
            <person name="Buschmann H."/>
            <person name="Saint-Marcoux D."/>
            <person name="Ullrich K.K."/>
            <person name="Haas F.B."/>
            <person name="Vanderstraeten L."/>
            <person name="Becker D."/>
            <person name="Lang D."/>
            <person name="Vosolsobe S."/>
            <person name="Rombauts S."/>
            <person name="Wilhelmsson P.K.I."/>
            <person name="Janitza P."/>
            <person name="Kern R."/>
            <person name="Heyl A."/>
            <person name="Rumpler F."/>
            <person name="Villalobos L.I.A.C."/>
            <person name="Clay J.M."/>
            <person name="Skokan R."/>
            <person name="Toyoda A."/>
            <person name="Suzuki Y."/>
            <person name="Kagoshima H."/>
            <person name="Schijlen E."/>
            <person name="Tajeshwar N."/>
            <person name="Catarino B."/>
            <person name="Hetherington A.J."/>
            <person name="Saltykova A."/>
            <person name="Bonnot C."/>
            <person name="Breuninger H."/>
            <person name="Symeonidi A."/>
            <person name="Radhakrishnan G.V."/>
            <person name="Van Nieuwerburgh F."/>
            <person name="Deforce D."/>
            <person name="Chang C."/>
            <person name="Karol K.G."/>
            <person name="Hedrich R."/>
            <person name="Ulvskov P."/>
            <person name="Glockner G."/>
            <person name="Delwiche C.F."/>
            <person name="Petrasek J."/>
            <person name="Van de Peer Y."/>
            <person name="Friml J."/>
            <person name="Beilby M."/>
            <person name="Dolan L."/>
            <person name="Kohara Y."/>
            <person name="Sugano S."/>
            <person name="Fujiyama A."/>
            <person name="Delaux P.-M."/>
            <person name="Quint M."/>
            <person name="TheiBen G."/>
            <person name="Hagemann M."/>
            <person name="Harholt J."/>
            <person name="Dunand C."/>
            <person name="Zachgo S."/>
            <person name="Langdale J."/>
            <person name="Maumus F."/>
            <person name="Straeten D.V.D."/>
            <person name="Gould S.B."/>
            <person name="Rensing S.A."/>
        </authorList>
    </citation>
    <scope>NUCLEOTIDE SEQUENCE [LARGE SCALE GENOMIC DNA]</scope>
    <source>
        <strain evidence="5 6">S276</strain>
    </source>
</reference>
<evidence type="ECO:0000256" key="2">
    <source>
        <dbReference type="ARBA" id="ARBA00023242"/>
    </source>
</evidence>
<evidence type="ECO:0000313" key="5">
    <source>
        <dbReference type="EMBL" id="GBG62646.1"/>
    </source>
</evidence>
<evidence type="ECO:0000313" key="6">
    <source>
        <dbReference type="Proteomes" id="UP000265515"/>
    </source>
</evidence>
<dbReference type="CDD" id="cd22701">
    <property type="entry name" value="FHA_FKH1-like"/>
    <property type="match status" value="1"/>
</dbReference>
<dbReference type="InterPro" id="IPR045178">
    <property type="entry name" value="Fhl1/FHA1"/>
</dbReference>
<keyword evidence="2" id="KW-0539">Nucleus</keyword>
<feature type="region of interest" description="Disordered" evidence="3">
    <location>
        <begin position="126"/>
        <end position="153"/>
    </location>
</feature>
<dbReference type="EMBL" id="BFEA01000031">
    <property type="protein sequence ID" value="GBG62646.1"/>
    <property type="molecule type" value="Genomic_DNA"/>
</dbReference>
<dbReference type="GO" id="GO:0043565">
    <property type="term" value="F:sequence-specific DNA binding"/>
    <property type="evidence" value="ECO:0007669"/>
    <property type="project" value="TreeGrafter"/>
</dbReference>
<dbReference type="AlphaFoldDB" id="A0A388JXX4"/>
<dbReference type="GO" id="GO:0060962">
    <property type="term" value="P:regulation of ribosomal protein gene transcription by RNA polymerase II"/>
    <property type="evidence" value="ECO:0007669"/>
    <property type="project" value="InterPro"/>
</dbReference>
<comment type="caution">
    <text evidence="5">The sequence shown here is derived from an EMBL/GenBank/DDBJ whole genome shotgun (WGS) entry which is preliminary data.</text>
</comment>
<proteinExistence type="predicted"/>
<dbReference type="SMART" id="SM00240">
    <property type="entry name" value="FHA"/>
    <property type="match status" value="1"/>
</dbReference>
<feature type="domain" description="FHA" evidence="4">
    <location>
        <begin position="22"/>
        <end position="79"/>
    </location>
</feature>
<organism evidence="5 6">
    <name type="scientific">Chara braunii</name>
    <name type="common">Braun's stonewort</name>
    <dbReference type="NCBI Taxonomy" id="69332"/>
    <lineage>
        <taxon>Eukaryota</taxon>
        <taxon>Viridiplantae</taxon>
        <taxon>Streptophyta</taxon>
        <taxon>Charophyceae</taxon>
        <taxon>Charales</taxon>
        <taxon>Characeae</taxon>
        <taxon>Chara</taxon>
    </lineage>
</organism>
<dbReference type="InterPro" id="IPR000253">
    <property type="entry name" value="FHA_dom"/>
</dbReference>
<dbReference type="FunFam" id="2.60.200.20:FF:000014">
    <property type="entry name" value="FHA domain-containing protein FHA2"/>
    <property type="match status" value="1"/>
</dbReference>
<gene>
    <name evidence="5" type="ORF">CBR_g31665</name>
</gene>
<dbReference type="GO" id="GO:0005634">
    <property type="term" value="C:nucleus"/>
    <property type="evidence" value="ECO:0007669"/>
    <property type="project" value="UniProtKB-SubCell"/>
</dbReference>
<evidence type="ECO:0000256" key="3">
    <source>
        <dbReference type="SAM" id="MobiDB-lite"/>
    </source>
</evidence>
<dbReference type="Pfam" id="PF00498">
    <property type="entry name" value="FHA"/>
    <property type="match status" value="1"/>
</dbReference>
<evidence type="ECO:0000259" key="4">
    <source>
        <dbReference type="PROSITE" id="PS50006"/>
    </source>
</evidence>
<accession>A0A388JXX4</accession>